<evidence type="ECO:0000256" key="1">
    <source>
        <dbReference type="SAM" id="MobiDB-lite"/>
    </source>
</evidence>
<accession>A0A2P6TRG9</accession>
<keyword evidence="2" id="KW-1133">Transmembrane helix</keyword>
<evidence type="ECO:0000256" key="2">
    <source>
        <dbReference type="SAM" id="Phobius"/>
    </source>
</evidence>
<feature type="compositionally biased region" description="Low complexity" evidence="1">
    <location>
        <begin position="129"/>
        <end position="138"/>
    </location>
</feature>
<sequence length="138" mass="14780">MSNALQQHALPRPPPAASLPLRRAHIQRRRTGCQPLRALLPSTAELLLAALSTLPGDTGLETFEPQLPGPAIAVAAAAAATPPILFWARIFLSAQRRQQAIEAEQAAEQERQRQREELKRKITGQADMSSSGSGSSSG</sequence>
<organism evidence="3 4">
    <name type="scientific">Chlorella sorokiniana</name>
    <name type="common">Freshwater green alga</name>
    <dbReference type="NCBI Taxonomy" id="3076"/>
    <lineage>
        <taxon>Eukaryota</taxon>
        <taxon>Viridiplantae</taxon>
        <taxon>Chlorophyta</taxon>
        <taxon>core chlorophytes</taxon>
        <taxon>Trebouxiophyceae</taxon>
        <taxon>Chlorellales</taxon>
        <taxon>Chlorellaceae</taxon>
        <taxon>Chlorella clade</taxon>
        <taxon>Chlorella</taxon>
    </lineage>
</organism>
<dbReference type="AlphaFoldDB" id="A0A2P6TRG9"/>
<evidence type="ECO:0000313" key="3">
    <source>
        <dbReference type="EMBL" id="PRW56660.1"/>
    </source>
</evidence>
<gene>
    <name evidence="3" type="ORF">C2E21_4531</name>
</gene>
<dbReference type="EMBL" id="LHPG02000008">
    <property type="protein sequence ID" value="PRW56660.1"/>
    <property type="molecule type" value="Genomic_DNA"/>
</dbReference>
<comment type="caution">
    <text evidence="3">The sequence shown here is derived from an EMBL/GenBank/DDBJ whole genome shotgun (WGS) entry which is preliminary data.</text>
</comment>
<keyword evidence="2" id="KW-0472">Membrane</keyword>
<dbReference type="Proteomes" id="UP000239899">
    <property type="component" value="Unassembled WGS sequence"/>
</dbReference>
<protein>
    <submittedName>
        <fullName evidence="3">Uncharacterized protein</fullName>
    </submittedName>
</protein>
<feature type="transmembrane region" description="Helical" evidence="2">
    <location>
        <begin position="67"/>
        <end position="88"/>
    </location>
</feature>
<keyword evidence="4" id="KW-1185">Reference proteome</keyword>
<name>A0A2P6TRG9_CHLSO</name>
<keyword evidence="2" id="KW-0812">Transmembrane</keyword>
<proteinExistence type="predicted"/>
<evidence type="ECO:0000313" key="4">
    <source>
        <dbReference type="Proteomes" id="UP000239899"/>
    </source>
</evidence>
<feature type="region of interest" description="Disordered" evidence="1">
    <location>
        <begin position="103"/>
        <end position="138"/>
    </location>
</feature>
<reference evidence="3 4" key="1">
    <citation type="journal article" date="2018" name="Plant J.">
        <title>Genome sequences of Chlorella sorokiniana UTEX 1602 and Micractinium conductrix SAG 241.80: implications to maltose excretion by a green alga.</title>
        <authorList>
            <person name="Arriola M.B."/>
            <person name="Velmurugan N."/>
            <person name="Zhang Y."/>
            <person name="Plunkett M.H."/>
            <person name="Hondzo H."/>
            <person name="Barney B.M."/>
        </authorList>
    </citation>
    <scope>NUCLEOTIDE SEQUENCE [LARGE SCALE GENOMIC DNA]</scope>
    <source>
        <strain evidence="4">UTEX 1602</strain>
    </source>
</reference>
<feature type="compositionally biased region" description="Basic and acidic residues" evidence="1">
    <location>
        <begin position="108"/>
        <end position="120"/>
    </location>
</feature>